<name>A0A8J4E1S7_9ACTN</name>
<keyword evidence="6 7" id="KW-0012">Acyltransferase</keyword>
<keyword evidence="8" id="KW-1185">Reference proteome</keyword>
<dbReference type="Pfam" id="PF03279">
    <property type="entry name" value="Lip_A_acyltrans"/>
    <property type="match status" value="1"/>
</dbReference>
<evidence type="ECO:0000256" key="6">
    <source>
        <dbReference type="ARBA" id="ARBA00023315"/>
    </source>
</evidence>
<dbReference type="GO" id="GO:0009247">
    <property type="term" value="P:glycolipid biosynthetic process"/>
    <property type="evidence" value="ECO:0007669"/>
    <property type="project" value="UniProtKB-ARBA"/>
</dbReference>
<evidence type="ECO:0000256" key="2">
    <source>
        <dbReference type="ARBA" id="ARBA00022475"/>
    </source>
</evidence>
<dbReference type="AlphaFoldDB" id="A0A8J4E1S7"/>
<dbReference type="PANTHER" id="PTHR30606:SF10">
    <property type="entry name" value="PHOSPHATIDYLINOSITOL MANNOSIDE ACYLTRANSFERASE"/>
    <property type="match status" value="1"/>
</dbReference>
<dbReference type="RefSeq" id="WP_203998645.1">
    <property type="nucleotide sequence ID" value="NZ_BOPG01000034.1"/>
</dbReference>
<evidence type="ECO:0000256" key="1">
    <source>
        <dbReference type="ARBA" id="ARBA00004533"/>
    </source>
</evidence>
<protein>
    <submittedName>
        <fullName evidence="7">Phosphatidylinositol mannoside acyltransferase</fullName>
    </submittedName>
</protein>
<dbReference type="GO" id="GO:0005886">
    <property type="term" value="C:plasma membrane"/>
    <property type="evidence" value="ECO:0007669"/>
    <property type="project" value="UniProtKB-SubCell"/>
</dbReference>
<reference evidence="7" key="1">
    <citation type="submission" date="2021-01" db="EMBL/GenBank/DDBJ databases">
        <title>Whole genome shotgun sequence of Virgisporangium aurantiacum NBRC 16421.</title>
        <authorList>
            <person name="Komaki H."/>
            <person name="Tamura T."/>
        </authorList>
    </citation>
    <scope>NUCLEOTIDE SEQUENCE</scope>
    <source>
        <strain evidence="7">NBRC 16421</strain>
    </source>
</reference>
<evidence type="ECO:0000256" key="5">
    <source>
        <dbReference type="ARBA" id="ARBA00023136"/>
    </source>
</evidence>
<accession>A0A8J4E1S7</accession>
<keyword evidence="5" id="KW-0472">Membrane</keyword>
<dbReference type="EMBL" id="BOPG01000034">
    <property type="protein sequence ID" value="GIJ58226.1"/>
    <property type="molecule type" value="Genomic_DNA"/>
</dbReference>
<keyword evidence="3" id="KW-0997">Cell inner membrane</keyword>
<evidence type="ECO:0000313" key="8">
    <source>
        <dbReference type="Proteomes" id="UP000612585"/>
    </source>
</evidence>
<dbReference type="NCBIfam" id="NF005919">
    <property type="entry name" value="PRK07920.1"/>
    <property type="match status" value="1"/>
</dbReference>
<dbReference type="InterPro" id="IPR004960">
    <property type="entry name" value="LipA_acyltrans"/>
</dbReference>
<dbReference type="Proteomes" id="UP000612585">
    <property type="component" value="Unassembled WGS sequence"/>
</dbReference>
<keyword evidence="4" id="KW-0808">Transferase</keyword>
<organism evidence="7 8">
    <name type="scientific">Virgisporangium aurantiacum</name>
    <dbReference type="NCBI Taxonomy" id="175570"/>
    <lineage>
        <taxon>Bacteria</taxon>
        <taxon>Bacillati</taxon>
        <taxon>Actinomycetota</taxon>
        <taxon>Actinomycetes</taxon>
        <taxon>Micromonosporales</taxon>
        <taxon>Micromonosporaceae</taxon>
        <taxon>Virgisporangium</taxon>
    </lineage>
</organism>
<dbReference type="PANTHER" id="PTHR30606">
    <property type="entry name" value="LIPID A BIOSYNTHESIS LAUROYL ACYLTRANSFERASE"/>
    <property type="match status" value="1"/>
</dbReference>
<evidence type="ECO:0000256" key="4">
    <source>
        <dbReference type="ARBA" id="ARBA00022679"/>
    </source>
</evidence>
<dbReference type="GO" id="GO:0016746">
    <property type="term" value="F:acyltransferase activity"/>
    <property type="evidence" value="ECO:0007669"/>
    <property type="project" value="UniProtKB-KW"/>
</dbReference>
<evidence type="ECO:0000313" key="7">
    <source>
        <dbReference type="EMBL" id="GIJ58226.1"/>
    </source>
</evidence>
<evidence type="ECO:0000256" key="3">
    <source>
        <dbReference type="ARBA" id="ARBA00022519"/>
    </source>
</evidence>
<keyword evidence="2" id="KW-1003">Cell membrane</keyword>
<dbReference type="CDD" id="cd07984">
    <property type="entry name" value="LPLAT_LABLAT-like"/>
    <property type="match status" value="1"/>
</dbReference>
<comment type="subcellular location">
    <subcellularLocation>
        <location evidence="1">Cell inner membrane</location>
    </subcellularLocation>
</comment>
<comment type="caution">
    <text evidence="7">The sequence shown here is derived from an EMBL/GenBank/DDBJ whole genome shotgun (WGS) entry which is preliminary data.</text>
</comment>
<proteinExistence type="predicted"/>
<gene>
    <name evidence="7" type="ORF">Vau01_057420</name>
</gene>
<sequence length="299" mass="32804">MGSATEFGYTAAWRVVRALPTGVTWPFFAAAATVAARRRGRGVRRLAGNLRTVVGPEMPEKQLDALVRRGMRSYTRYWQEAFKLPALSPAKVRDWFHLYGEEKLAAAVAAGTGAVIALPHGGNWDAAGAWVAAKGWPITTVQERLKPEGVFERFLAFRRKLGMEIIPLTGGERPPLDMLIDRLKDGAVVPLLADRDLTSRGVEVTFFGGRAKMPPGPAILALRSGAPLYVAHMWYEPGRPVAELDGPIEMPADGPLDVRVRELTQRIADRLAAGIARHPEDWHMLQRIWLTETAATSAA</sequence>